<name>A0A8J5TF87_ZIZPA</name>
<dbReference type="EMBL" id="JAAALK010000283">
    <property type="protein sequence ID" value="KAG8074646.1"/>
    <property type="molecule type" value="Genomic_DNA"/>
</dbReference>
<evidence type="ECO:0000256" key="6">
    <source>
        <dbReference type="ARBA" id="ARBA00023159"/>
    </source>
</evidence>
<evidence type="ECO:0000256" key="1">
    <source>
        <dbReference type="ARBA" id="ARBA00004123"/>
    </source>
</evidence>
<evidence type="ECO:0000313" key="10">
    <source>
        <dbReference type="Proteomes" id="UP000729402"/>
    </source>
</evidence>
<keyword evidence="6" id="KW-0010">Activator</keyword>
<comment type="caution">
    <text evidence="9">The sequence shown here is derived from an EMBL/GenBank/DDBJ whole genome shotgun (WGS) entry which is preliminary data.</text>
</comment>
<dbReference type="PANTHER" id="PTHR31604">
    <property type="entry name" value="PROTEIN LATERAL ROOT PRIMORDIUM 1"/>
    <property type="match status" value="1"/>
</dbReference>
<dbReference type="NCBIfam" id="TIGR01624">
    <property type="entry name" value="LRP1_Cterm"/>
    <property type="match status" value="1"/>
</dbReference>
<dbReference type="GO" id="GO:0046872">
    <property type="term" value="F:metal ion binding"/>
    <property type="evidence" value="ECO:0007669"/>
    <property type="project" value="UniProtKB-KW"/>
</dbReference>
<dbReference type="InterPro" id="IPR006511">
    <property type="entry name" value="SHI_C"/>
</dbReference>
<dbReference type="GO" id="GO:0003677">
    <property type="term" value="F:DNA binding"/>
    <property type="evidence" value="ECO:0007669"/>
    <property type="project" value="UniProtKB-KW"/>
</dbReference>
<dbReference type="PANTHER" id="PTHR31604:SF5">
    <property type="entry name" value="OS06G0712600 PROTEIN"/>
    <property type="match status" value="1"/>
</dbReference>
<accession>A0A8J5TF87</accession>
<comment type="subcellular location">
    <subcellularLocation>
        <location evidence="1">Nucleus</location>
    </subcellularLocation>
</comment>
<dbReference type="InterPro" id="IPR007818">
    <property type="entry name" value="SHI"/>
</dbReference>
<keyword evidence="5" id="KW-0238">DNA-binding</keyword>
<feature type="region of interest" description="Disordered" evidence="8">
    <location>
        <begin position="296"/>
        <end position="320"/>
    </location>
</feature>
<evidence type="ECO:0000256" key="4">
    <source>
        <dbReference type="ARBA" id="ARBA00022833"/>
    </source>
</evidence>
<dbReference type="AlphaFoldDB" id="A0A8J5TF87"/>
<keyword evidence="3" id="KW-0479">Metal-binding</keyword>
<gene>
    <name evidence="9" type="ORF">GUJ93_ZPchr0006g45383</name>
</gene>
<dbReference type="Proteomes" id="UP000729402">
    <property type="component" value="Unassembled WGS sequence"/>
</dbReference>
<dbReference type="GO" id="GO:0005634">
    <property type="term" value="C:nucleus"/>
    <property type="evidence" value="ECO:0007669"/>
    <property type="project" value="UniProtKB-SubCell"/>
</dbReference>
<reference evidence="9" key="2">
    <citation type="submission" date="2021-02" db="EMBL/GenBank/DDBJ databases">
        <authorList>
            <person name="Kimball J.A."/>
            <person name="Haas M.W."/>
            <person name="Macchietto M."/>
            <person name="Kono T."/>
            <person name="Duquette J."/>
            <person name="Shao M."/>
        </authorList>
    </citation>
    <scope>NUCLEOTIDE SEQUENCE</scope>
    <source>
        <tissue evidence="9">Fresh leaf tissue</tissue>
    </source>
</reference>
<dbReference type="OrthoDB" id="692274at2759"/>
<protein>
    <submittedName>
        <fullName evidence="9">Uncharacterized protein</fullName>
    </submittedName>
</protein>
<keyword evidence="7" id="KW-0539">Nucleus</keyword>
<evidence type="ECO:0000256" key="8">
    <source>
        <dbReference type="SAM" id="MobiDB-lite"/>
    </source>
</evidence>
<evidence type="ECO:0000256" key="3">
    <source>
        <dbReference type="ARBA" id="ARBA00022723"/>
    </source>
</evidence>
<evidence type="ECO:0000313" key="9">
    <source>
        <dbReference type="EMBL" id="KAG8074646.1"/>
    </source>
</evidence>
<dbReference type="GO" id="GO:0045893">
    <property type="term" value="P:positive regulation of DNA-templated transcription"/>
    <property type="evidence" value="ECO:0007669"/>
    <property type="project" value="TreeGrafter"/>
</dbReference>
<proteinExistence type="inferred from homology"/>
<sequence length="355" mass="34849">MAGFSLRGGGGGGGGCGGGRGGDRGGDHAIGADSLFLYARGAAAAAADTAGSGGGGGGIGFQLWHPHQQAAAAAAAAAAAPHTSQFFSSGVATGVVLGFSSHDGGGGMGGPGGGGGAGGGRAGTSCQDCGNNAKKDCSHLRCRTCCRSRGFSCPTHVKSTWVPAAKRRERQQQLAALFRGAAANNSASAATAAAAAAAANKRPRELVRSLGRLTSGTTAMVATTTSSGEGDGRFPPELSVEAVFRCVRIGPVDEPDAEFAYQTAVSIGGHTFKGILRDHGPADEAAGQLPPSSAEYHQLAGQGREESSPAGSSDAVGGHGASTAATSAAVLMDPYPTPIGAFAAGTQFFPHNPRT</sequence>
<evidence type="ECO:0000256" key="5">
    <source>
        <dbReference type="ARBA" id="ARBA00023125"/>
    </source>
</evidence>
<organism evidence="9 10">
    <name type="scientific">Zizania palustris</name>
    <name type="common">Northern wild rice</name>
    <dbReference type="NCBI Taxonomy" id="103762"/>
    <lineage>
        <taxon>Eukaryota</taxon>
        <taxon>Viridiplantae</taxon>
        <taxon>Streptophyta</taxon>
        <taxon>Embryophyta</taxon>
        <taxon>Tracheophyta</taxon>
        <taxon>Spermatophyta</taxon>
        <taxon>Magnoliopsida</taxon>
        <taxon>Liliopsida</taxon>
        <taxon>Poales</taxon>
        <taxon>Poaceae</taxon>
        <taxon>BOP clade</taxon>
        <taxon>Oryzoideae</taxon>
        <taxon>Oryzeae</taxon>
        <taxon>Zizaniinae</taxon>
        <taxon>Zizania</taxon>
    </lineage>
</organism>
<evidence type="ECO:0000256" key="7">
    <source>
        <dbReference type="ARBA" id="ARBA00023242"/>
    </source>
</evidence>
<dbReference type="NCBIfam" id="TIGR01623">
    <property type="entry name" value="put_zinc_LRP1"/>
    <property type="match status" value="1"/>
</dbReference>
<dbReference type="InterPro" id="IPR006510">
    <property type="entry name" value="Znf_LRP1"/>
</dbReference>
<evidence type="ECO:0000256" key="2">
    <source>
        <dbReference type="ARBA" id="ARBA00006911"/>
    </source>
</evidence>
<keyword evidence="10" id="KW-1185">Reference proteome</keyword>
<comment type="similarity">
    <text evidence="2">Belongs to the SHI protein family.</text>
</comment>
<dbReference type="Pfam" id="PF05142">
    <property type="entry name" value="DUF702"/>
    <property type="match status" value="1"/>
</dbReference>
<reference evidence="9" key="1">
    <citation type="journal article" date="2021" name="bioRxiv">
        <title>Whole Genome Assembly and Annotation of Northern Wild Rice, Zizania palustris L., Supports a Whole Genome Duplication in the Zizania Genus.</title>
        <authorList>
            <person name="Haas M."/>
            <person name="Kono T."/>
            <person name="Macchietto M."/>
            <person name="Millas R."/>
            <person name="McGilp L."/>
            <person name="Shao M."/>
            <person name="Duquette J."/>
            <person name="Hirsch C.N."/>
            <person name="Kimball J."/>
        </authorList>
    </citation>
    <scope>NUCLEOTIDE SEQUENCE</scope>
    <source>
        <tissue evidence="9">Fresh leaf tissue</tissue>
    </source>
</reference>
<dbReference type="GO" id="GO:0003700">
    <property type="term" value="F:DNA-binding transcription factor activity"/>
    <property type="evidence" value="ECO:0007669"/>
    <property type="project" value="InterPro"/>
</dbReference>
<keyword evidence="4" id="KW-0862">Zinc</keyword>